<dbReference type="Gene3D" id="1.10.10.10">
    <property type="entry name" value="Winged helix-like DNA-binding domain superfamily/Winged helix DNA-binding domain"/>
    <property type="match status" value="1"/>
</dbReference>
<gene>
    <name evidence="7" type="ORF">GCM10011611_65410</name>
</gene>
<sequence length="309" mass="34073">MQAFVRTAEAQSFTAAAQRLGLSKSIVSQRVADLEARLGVRLINRTTRRLSLTEAGIGFLEGAERALVEAAEAEERATRHGTELRGMLRIAAPLSFALLHLQPAIFEFMAAHPSLEVHIDLDDRHLDLIGGGWDMALRIGRLPDSSLIARRLAPCHVVCCATQDYLDRHGAPARPEELEHHDCVLYSGSHRADSWSFLIDGEWVPVNVRGRLLTNNGDLILGAVLAGHGITILPSFLVGCLIAQGRLVRVLADWPTREEAIHAVYPPTRHLAARVRLFTEFLAERIGKEPYWDQGLGFRETTVGRGALP</sequence>
<dbReference type="FunFam" id="1.10.10.10:FF:000001">
    <property type="entry name" value="LysR family transcriptional regulator"/>
    <property type="match status" value="1"/>
</dbReference>
<dbReference type="PANTHER" id="PTHR30537">
    <property type="entry name" value="HTH-TYPE TRANSCRIPTIONAL REGULATOR"/>
    <property type="match status" value="1"/>
</dbReference>
<organism evidence="7 8">
    <name type="scientific">Aliidongia dinghuensis</name>
    <dbReference type="NCBI Taxonomy" id="1867774"/>
    <lineage>
        <taxon>Bacteria</taxon>
        <taxon>Pseudomonadati</taxon>
        <taxon>Pseudomonadota</taxon>
        <taxon>Alphaproteobacteria</taxon>
        <taxon>Rhodospirillales</taxon>
        <taxon>Dongiaceae</taxon>
        <taxon>Aliidongia</taxon>
    </lineage>
</organism>
<dbReference type="PROSITE" id="PS50931">
    <property type="entry name" value="HTH_LYSR"/>
    <property type="match status" value="1"/>
</dbReference>
<feature type="domain" description="HTH lysR-type" evidence="6">
    <location>
        <begin position="1"/>
        <end position="53"/>
    </location>
</feature>
<dbReference type="SUPFAM" id="SSF46785">
    <property type="entry name" value="Winged helix' DNA-binding domain"/>
    <property type="match status" value="1"/>
</dbReference>
<comment type="similarity">
    <text evidence="1">Belongs to the LysR transcriptional regulatory family.</text>
</comment>
<evidence type="ECO:0000256" key="4">
    <source>
        <dbReference type="ARBA" id="ARBA00023163"/>
    </source>
</evidence>
<evidence type="ECO:0000313" key="8">
    <source>
        <dbReference type="Proteomes" id="UP000646365"/>
    </source>
</evidence>
<feature type="transmembrane region" description="Helical" evidence="5">
    <location>
        <begin position="219"/>
        <end position="243"/>
    </location>
</feature>
<reference evidence="7" key="1">
    <citation type="journal article" date="2014" name="Int. J. Syst. Evol. Microbiol.">
        <title>Complete genome sequence of Corynebacterium casei LMG S-19264T (=DSM 44701T), isolated from a smear-ripened cheese.</title>
        <authorList>
            <consortium name="US DOE Joint Genome Institute (JGI-PGF)"/>
            <person name="Walter F."/>
            <person name="Albersmeier A."/>
            <person name="Kalinowski J."/>
            <person name="Ruckert C."/>
        </authorList>
    </citation>
    <scope>NUCLEOTIDE SEQUENCE</scope>
    <source>
        <strain evidence="7">CGMCC 1.15725</strain>
    </source>
</reference>
<keyword evidence="4" id="KW-0804">Transcription</keyword>
<evidence type="ECO:0000256" key="2">
    <source>
        <dbReference type="ARBA" id="ARBA00023015"/>
    </source>
</evidence>
<dbReference type="CDD" id="cd08422">
    <property type="entry name" value="PBP2_CrgA_like"/>
    <property type="match status" value="1"/>
</dbReference>
<dbReference type="SUPFAM" id="SSF53850">
    <property type="entry name" value="Periplasmic binding protein-like II"/>
    <property type="match status" value="1"/>
</dbReference>
<dbReference type="PRINTS" id="PR00039">
    <property type="entry name" value="HTHLYSR"/>
</dbReference>
<evidence type="ECO:0000256" key="3">
    <source>
        <dbReference type="ARBA" id="ARBA00023125"/>
    </source>
</evidence>
<keyword evidence="5" id="KW-0812">Transmembrane</keyword>
<keyword evidence="3" id="KW-0238">DNA-binding</keyword>
<evidence type="ECO:0000256" key="1">
    <source>
        <dbReference type="ARBA" id="ARBA00009437"/>
    </source>
</evidence>
<dbReference type="InterPro" id="IPR058163">
    <property type="entry name" value="LysR-type_TF_proteobact-type"/>
</dbReference>
<dbReference type="GO" id="GO:0003700">
    <property type="term" value="F:DNA-binding transcription factor activity"/>
    <property type="evidence" value="ECO:0007669"/>
    <property type="project" value="InterPro"/>
</dbReference>
<dbReference type="InterPro" id="IPR005119">
    <property type="entry name" value="LysR_subst-bd"/>
</dbReference>
<dbReference type="AlphaFoldDB" id="A0A8J3E7U5"/>
<dbReference type="EMBL" id="BMJQ01000032">
    <property type="protein sequence ID" value="GGF49941.1"/>
    <property type="molecule type" value="Genomic_DNA"/>
</dbReference>
<dbReference type="InterPro" id="IPR036390">
    <property type="entry name" value="WH_DNA-bd_sf"/>
</dbReference>
<comment type="caution">
    <text evidence="7">The sequence shown here is derived from an EMBL/GenBank/DDBJ whole genome shotgun (WGS) entry which is preliminary data.</text>
</comment>
<protein>
    <submittedName>
        <fullName evidence="7">LysR family transcriptional regulator</fullName>
    </submittedName>
</protein>
<dbReference type="GO" id="GO:0043565">
    <property type="term" value="F:sequence-specific DNA binding"/>
    <property type="evidence" value="ECO:0007669"/>
    <property type="project" value="TreeGrafter"/>
</dbReference>
<dbReference type="GO" id="GO:0006351">
    <property type="term" value="P:DNA-templated transcription"/>
    <property type="evidence" value="ECO:0007669"/>
    <property type="project" value="TreeGrafter"/>
</dbReference>
<keyword evidence="5" id="KW-1133">Transmembrane helix</keyword>
<dbReference type="InterPro" id="IPR036388">
    <property type="entry name" value="WH-like_DNA-bd_sf"/>
</dbReference>
<dbReference type="FunFam" id="3.40.190.290:FF:000001">
    <property type="entry name" value="Transcriptional regulator, LysR family"/>
    <property type="match status" value="1"/>
</dbReference>
<evidence type="ECO:0000256" key="5">
    <source>
        <dbReference type="SAM" id="Phobius"/>
    </source>
</evidence>
<proteinExistence type="inferred from homology"/>
<dbReference type="Pfam" id="PF03466">
    <property type="entry name" value="LysR_substrate"/>
    <property type="match status" value="1"/>
</dbReference>
<name>A0A8J3E7U5_9PROT</name>
<dbReference type="Gene3D" id="3.40.190.290">
    <property type="match status" value="1"/>
</dbReference>
<keyword evidence="8" id="KW-1185">Reference proteome</keyword>
<accession>A0A8J3E7U5</accession>
<dbReference type="InterPro" id="IPR000847">
    <property type="entry name" value="LysR_HTH_N"/>
</dbReference>
<dbReference type="PANTHER" id="PTHR30537:SF5">
    <property type="entry name" value="HTH-TYPE TRANSCRIPTIONAL ACTIVATOR TTDR-RELATED"/>
    <property type="match status" value="1"/>
</dbReference>
<evidence type="ECO:0000313" key="7">
    <source>
        <dbReference type="EMBL" id="GGF49941.1"/>
    </source>
</evidence>
<keyword evidence="5" id="KW-0472">Membrane</keyword>
<keyword evidence="2" id="KW-0805">Transcription regulation</keyword>
<dbReference type="Pfam" id="PF00126">
    <property type="entry name" value="HTH_1"/>
    <property type="match status" value="1"/>
</dbReference>
<reference evidence="7" key="2">
    <citation type="submission" date="2020-09" db="EMBL/GenBank/DDBJ databases">
        <authorList>
            <person name="Sun Q."/>
            <person name="Zhou Y."/>
        </authorList>
    </citation>
    <scope>NUCLEOTIDE SEQUENCE</scope>
    <source>
        <strain evidence="7">CGMCC 1.15725</strain>
    </source>
</reference>
<dbReference type="Proteomes" id="UP000646365">
    <property type="component" value="Unassembled WGS sequence"/>
</dbReference>
<evidence type="ECO:0000259" key="6">
    <source>
        <dbReference type="PROSITE" id="PS50931"/>
    </source>
</evidence>